<evidence type="ECO:0000256" key="2">
    <source>
        <dbReference type="ARBA" id="ARBA00009774"/>
    </source>
</evidence>
<dbReference type="KEGG" id="spoa:EQM13_01785"/>
<dbReference type="PANTHER" id="PTHR43588:SF1">
    <property type="entry name" value="COBALT-PRECORRIN-8 METHYLMUTASE"/>
    <property type="match status" value="1"/>
</dbReference>
<dbReference type="GO" id="GO:0009236">
    <property type="term" value="P:cobalamin biosynthetic process"/>
    <property type="evidence" value="ECO:0007669"/>
    <property type="project" value="UniProtKB-UniPathway"/>
</dbReference>
<accession>A0A410QH05</accession>
<dbReference type="AlphaFoldDB" id="A0A410QH05"/>
<evidence type="ECO:0000259" key="5">
    <source>
        <dbReference type="Pfam" id="PF02570"/>
    </source>
</evidence>
<dbReference type="Gene3D" id="3.40.50.10230">
    <property type="entry name" value="Cobalamin biosynthesis CobH/CbiC, precorrin-8X methylmutase"/>
    <property type="match status" value="1"/>
</dbReference>
<proteinExistence type="inferred from homology"/>
<keyword evidence="7" id="KW-1185">Reference proteome</keyword>
<organism evidence="6 7">
    <name type="scientific">Acidilutibacter cellobiosedens</name>
    <dbReference type="NCBI Taxonomy" id="2507161"/>
    <lineage>
        <taxon>Bacteria</taxon>
        <taxon>Bacillati</taxon>
        <taxon>Bacillota</taxon>
        <taxon>Tissierellia</taxon>
        <taxon>Tissierellales</taxon>
        <taxon>Acidilutibacteraceae</taxon>
        <taxon>Acidilutibacter</taxon>
    </lineage>
</organism>
<dbReference type="UniPathway" id="UPA00148"/>
<dbReference type="InterPro" id="IPR003722">
    <property type="entry name" value="Cbl_synth_CobH/CbiC"/>
</dbReference>
<evidence type="ECO:0000256" key="1">
    <source>
        <dbReference type="ARBA" id="ARBA00004953"/>
    </source>
</evidence>
<feature type="domain" description="Cobalamin biosynthesis precorrin-8X methylmutase CobH/CbiC" evidence="5">
    <location>
        <begin position="10"/>
        <end position="205"/>
    </location>
</feature>
<dbReference type="SUPFAM" id="SSF63965">
    <property type="entry name" value="Precorrin-8X methylmutase CbiC/CobH"/>
    <property type="match status" value="1"/>
</dbReference>
<evidence type="ECO:0000313" key="6">
    <source>
        <dbReference type="EMBL" id="QAT63353.1"/>
    </source>
</evidence>
<dbReference type="InterPro" id="IPR036588">
    <property type="entry name" value="CobH/CbiC_sf"/>
</dbReference>
<comment type="pathway">
    <text evidence="1">Cofactor biosynthesis; adenosylcobalamin biosynthesis.</text>
</comment>
<gene>
    <name evidence="6" type="primary">cbiC</name>
    <name evidence="6" type="ORF">EQM13_01785</name>
</gene>
<protein>
    <submittedName>
        <fullName evidence="6">Precorrin-8X methylmutase</fullName>
        <ecNumber evidence="6">5.4.99.61</ecNumber>
    </submittedName>
</protein>
<dbReference type="GO" id="GO:0016993">
    <property type="term" value="F:precorrin-8X methylmutase activity"/>
    <property type="evidence" value="ECO:0007669"/>
    <property type="project" value="UniProtKB-EC"/>
</dbReference>
<comment type="similarity">
    <text evidence="2">Belongs to the CobH/CbiC family.</text>
</comment>
<reference evidence="7" key="1">
    <citation type="submission" date="2019-01" db="EMBL/GenBank/DDBJ databases">
        <title>Draft genomes of a novel of Sporanaerobacter strains.</title>
        <authorList>
            <person name="Ma S."/>
        </authorList>
    </citation>
    <scope>NUCLEOTIDE SEQUENCE [LARGE SCALE GENOMIC DNA]</scope>
    <source>
        <strain evidence="7">NJN-17</strain>
    </source>
</reference>
<dbReference type="EC" id="5.4.99.61" evidence="6"/>
<sequence length="206" mass="22744">MKEYIKDPKEIERKSFEIITKELGDKTFEESMGKIVKRVIHTTADFEYADLLEFHPKAIETGKKVLKEGCKIYADTQMIIGGVNKNKLSQFGISIVNFVHDEDVVKKALETGVTRSIIALEKAALDKGIRVYAIGNAPTALLTLERLIEEKKVKPDLIIGVPVGFVSAAESKESIKDTGIPYIISRGRKGGSTVAAAIINAFLYMI</sequence>
<dbReference type="Pfam" id="PF02570">
    <property type="entry name" value="CbiC"/>
    <property type="match status" value="1"/>
</dbReference>
<dbReference type="OrthoDB" id="9780708at2"/>
<evidence type="ECO:0000256" key="3">
    <source>
        <dbReference type="ARBA" id="ARBA00022573"/>
    </source>
</evidence>
<keyword evidence="3" id="KW-0169">Cobalamin biosynthesis</keyword>
<keyword evidence="4 6" id="KW-0413">Isomerase</keyword>
<name>A0A410QH05_9FIRM</name>
<evidence type="ECO:0000313" key="7">
    <source>
        <dbReference type="Proteomes" id="UP000287969"/>
    </source>
</evidence>
<dbReference type="EMBL" id="CP035282">
    <property type="protein sequence ID" value="QAT63353.1"/>
    <property type="molecule type" value="Genomic_DNA"/>
</dbReference>
<evidence type="ECO:0000256" key="4">
    <source>
        <dbReference type="ARBA" id="ARBA00023235"/>
    </source>
</evidence>
<dbReference type="PANTHER" id="PTHR43588">
    <property type="entry name" value="COBALT-PRECORRIN-8 METHYLMUTASE"/>
    <property type="match status" value="1"/>
</dbReference>
<dbReference type="Proteomes" id="UP000287969">
    <property type="component" value="Chromosome"/>
</dbReference>